<dbReference type="GO" id="GO:0005576">
    <property type="term" value="C:extracellular region"/>
    <property type="evidence" value="ECO:0007669"/>
    <property type="project" value="UniProtKB-SubCell"/>
</dbReference>
<feature type="transmembrane region" description="Helical" evidence="5">
    <location>
        <begin position="61"/>
        <end position="83"/>
    </location>
</feature>
<proteinExistence type="inferred from homology"/>
<dbReference type="InterPro" id="IPR038479">
    <property type="entry name" value="Transthyretin-like_sf"/>
</dbReference>
<dbReference type="InterPro" id="IPR001534">
    <property type="entry name" value="Transthyretin-like"/>
</dbReference>
<dbReference type="AlphaFoldDB" id="A0AAD4MTJ8"/>
<evidence type="ECO:0000313" key="6">
    <source>
        <dbReference type="EMBL" id="KAI1703371.1"/>
    </source>
</evidence>
<keyword evidence="4" id="KW-0732">Signal</keyword>
<name>A0AAD4MTJ8_9BILA</name>
<protein>
    <submittedName>
        <fullName evidence="6">Transthyretin-like family domain-containing protein</fullName>
    </submittedName>
</protein>
<evidence type="ECO:0000256" key="1">
    <source>
        <dbReference type="ARBA" id="ARBA00004613"/>
    </source>
</evidence>
<keyword evidence="5" id="KW-0812">Transmembrane</keyword>
<dbReference type="Proteomes" id="UP001201812">
    <property type="component" value="Unassembled WGS sequence"/>
</dbReference>
<evidence type="ECO:0000256" key="3">
    <source>
        <dbReference type="ARBA" id="ARBA00022525"/>
    </source>
</evidence>
<dbReference type="Pfam" id="PF01060">
    <property type="entry name" value="TTR-52"/>
    <property type="match status" value="1"/>
</dbReference>
<evidence type="ECO:0000256" key="4">
    <source>
        <dbReference type="ARBA" id="ARBA00022729"/>
    </source>
</evidence>
<keyword evidence="5" id="KW-0472">Membrane</keyword>
<dbReference type="PANTHER" id="PTHR21700">
    <property type="entry name" value="TRANSTHYRETIN-LIKE FAMILY PROTEIN-RELATED"/>
    <property type="match status" value="1"/>
</dbReference>
<accession>A0AAD4MTJ8</accession>
<keyword evidence="7" id="KW-1185">Reference proteome</keyword>
<comment type="similarity">
    <text evidence="2">Belongs to the nematode transthyretin-like family.</text>
</comment>
<dbReference type="PANTHER" id="PTHR21700:SF30">
    <property type="entry name" value="TRANSTHYRETIN-LIKE FAMILY PROTEIN"/>
    <property type="match status" value="1"/>
</dbReference>
<gene>
    <name evidence="6" type="ORF">DdX_14909</name>
</gene>
<comment type="subcellular location">
    <subcellularLocation>
        <location evidence="1">Secreted</location>
    </subcellularLocation>
</comment>
<keyword evidence="3" id="KW-0964">Secreted</keyword>
<organism evidence="6 7">
    <name type="scientific">Ditylenchus destructor</name>
    <dbReference type="NCBI Taxonomy" id="166010"/>
    <lineage>
        <taxon>Eukaryota</taxon>
        <taxon>Metazoa</taxon>
        <taxon>Ecdysozoa</taxon>
        <taxon>Nematoda</taxon>
        <taxon>Chromadorea</taxon>
        <taxon>Rhabditida</taxon>
        <taxon>Tylenchina</taxon>
        <taxon>Tylenchomorpha</taxon>
        <taxon>Sphaerularioidea</taxon>
        <taxon>Anguinidae</taxon>
        <taxon>Anguininae</taxon>
        <taxon>Ditylenchus</taxon>
    </lineage>
</organism>
<keyword evidence="5" id="KW-1133">Transmembrane helix</keyword>
<evidence type="ECO:0000313" key="7">
    <source>
        <dbReference type="Proteomes" id="UP001201812"/>
    </source>
</evidence>
<evidence type="ECO:0000256" key="2">
    <source>
        <dbReference type="ARBA" id="ARBA00010112"/>
    </source>
</evidence>
<sequence>MNESMHLFPIPSNQFPSLPFHNYKIKMLYRRMTASIMPVKQCLRNFKHRASQLSETLQCQMYIFIPSLFIVTAVLLLTAVLLFTLHINVGKQKVVVRGQVICCSTAKLHAAKFTCKPWERNMNLEFESSKENGTFISTNYLSDAYDTKISINHCWVVPKRAVELYDYDWLTSSDLLAETHTDENGMFELSGETEEFFQMLPYIVIYHRCNIDTKTRGMQSGHKHRVRRSQYYIPPHSINGDSYDLFPLNLQILGWRDTLFDV</sequence>
<dbReference type="GO" id="GO:0009986">
    <property type="term" value="C:cell surface"/>
    <property type="evidence" value="ECO:0007669"/>
    <property type="project" value="InterPro"/>
</dbReference>
<dbReference type="Gene3D" id="2.60.40.3330">
    <property type="match status" value="1"/>
</dbReference>
<comment type="caution">
    <text evidence="6">The sequence shown here is derived from an EMBL/GenBank/DDBJ whole genome shotgun (WGS) entry which is preliminary data.</text>
</comment>
<reference evidence="6" key="1">
    <citation type="submission" date="2022-01" db="EMBL/GenBank/DDBJ databases">
        <title>Genome Sequence Resource for Two Populations of Ditylenchus destructor, the Migratory Endoparasitic Phytonematode.</title>
        <authorList>
            <person name="Zhang H."/>
            <person name="Lin R."/>
            <person name="Xie B."/>
        </authorList>
    </citation>
    <scope>NUCLEOTIDE SEQUENCE</scope>
    <source>
        <strain evidence="6">BazhouSP</strain>
    </source>
</reference>
<dbReference type="EMBL" id="JAKKPZ010000083">
    <property type="protein sequence ID" value="KAI1703371.1"/>
    <property type="molecule type" value="Genomic_DNA"/>
</dbReference>
<evidence type="ECO:0000256" key="5">
    <source>
        <dbReference type="SAM" id="Phobius"/>
    </source>
</evidence>